<dbReference type="SUPFAM" id="SSF56954">
    <property type="entry name" value="Outer membrane efflux proteins (OEP)"/>
    <property type="match status" value="1"/>
</dbReference>
<dbReference type="InterPro" id="IPR010131">
    <property type="entry name" value="MdtP/NodT-like"/>
</dbReference>
<dbReference type="Gene3D" id="1.20.1600.10">
    <property type="entry name" value="Outer membrane efflux proteins (OEP)"/>
    <property type="match status" value="1"/>
</dbReference>
<dbReference type="EMBL" id="UGYW01000002">
    <property type="protein sequence ID" value="SUJ28245.1"/>
    <property type="molecule type" value="Genomic_DNA"/>
</dbReference>
<sequence length="474" mass="52002">MNIKFYSVTIFLITLILSGCKTERLATHIPVTLPDNYRDSGALKTDTNTIGSVPWREFFKDSMLQQLIDSAIRQNMDMQLAVKNIEASRLLLNQAKAGNLPALQLRVNAISTNPSNNSMNGLSLNQFLGANHVEDYTAALSLSWEADIWGKIKNQKAAALASYLQTEEARKVVQTQLVSQVAQGYYQLLMLYQLQDIAKKNLRLSDSTLRIVQYQYEVGDISSLAVEQVAAQRLAAAALIPDFEQQVQIQENAISVLSGQLPHAIATTATLNTITLPEHLQVGIPAAMLSRRPDVKSAELAIAAAQANQQTAKASMYPSLVISADAGVNAFKSSNWFNLPASLFGVVAGSITQPILQRKQLRTQYEVSRVEQEKSVIRFKQSVISAVGEVSDAMISIRKLKEKEVIAADRTNRLRNAIGHADLLFETGMATYLEVITAQSNVLQSELELAQLKKAELAAIVDLYRALGGGWTAE</sequence>
<evidence type="ECO:0000256" key="1">
    <source>
        <dbReference type="ARBA" id="ARBA00007613"/>
    </source>
</evidence>
<keyword evidence="2" id="KW-0449">Lipoprotein</keyword>
<dbReference type="RefSeq" id="WP_115171544.1">
    <property type="nucleotide sequence ID" value="NZ_UGYW01000002.1"/>
</dbReference>
<dbReference type="Pfam" id="PF02321">
    <property type="entry name" value="OEP"/>
    <property type="match status" value="2"/>
</dbReference>
<dbReference type="Proteomes" id="UP000254893">
    <property type="component" value="Unassembled WGS sequence"/>
</dbReference>
<dbReference type="PROSITE" id="PS51257">
    <property type="entry name" value="PROKAR_LIPOPROTEIN"/>
    <property type="match status" value="1"/>
</dbReference>
<accession>A0A380CT25</accession>
<keyword evidence="2" id="KW-0564">Palmitate</keyword>
<keyword evidence="2" id="KW-0812">Transmembrane</keyword>
<gene>
    <name evidence="3" type="primary">oprM_3</name>
    <name evidence="3" type="ORF">NCTC11388_04252</name>
</gene>
<evidence type="ECO:0000313" key="4">
    <source>
        <dbReference type="Proteomes" id="UP000254893"/>
    </source>
</evidence>
<evidence type="ECO:0000256" key="2">
    <source>
        <dbReference type="RuleBase" id="RU362097"/>
    </source>
</evidence>
<evidence type="ECO:0000313" key="3">
    <source>
        <dbReference type="EMBL" id="SUJ28245.1"/>
    </source>
</evidence>
<comment type="subcellular location">
    <subcellularLocation>
        <location evidence="2">Cell membrane</location>
        <topology evidence="2">Lipid-anchor</topology>
    </subcellularLocation>
</comment>
<protein>
    <submittedName>
        <fullName evidence="3">Outer membrane protein oprM</fullName>
    </submittedName>
</protein>
<dbReference type="NCBIfam" id="TIGR01845">
    <property type="entry name" value="outer_NodT"/>
    <property type="match status" value="1"/>
</dbReference>
<dbReference type="PANTHER" id="PTHR30203">
    <property type="entry name" value="OUTER MEMBRANE CATION EFFLUX PROTEIN"/>
    <property type="match status" value="1"/>
</dbReference>
<dbReference type="GO" id="GO:0005886">
    <property type="term" value="C:plasma membrane"/>
    <property type="evidence" value="ECO:0007669"/>
    <property type="project" value="UniProtKB-SubCell"/>
</dbReference>
<organism evidence="3 4">
    <name type="scientific">Sphingobacterium spiritivorum</name>
    <name type="common">Flavobacterium spiritivorum</name>
    <dbReference type="NCBI Taxonomy" id="258"/>
    <lineage>
        <taxon>Bacteria</taxon>
        <taxon>Pseudomonadati</taxon>
        <taxon>Bacteroidota</taxon>
        <taxon>Sphingobacteriia</taxon>
        <taxon>Sphingobacteriales</taxon>
        <taxon>Sphingobacteriaceae</taxon>
        <taxon>Sphingobacterium</taxon>
    </lineage>
</organism>
<dbReference type="Gene3D" id="2.20.200.10">
    <property type="entry name" value="Outer membrane efflux proteins (OEP)"/>
    <property type="match status" value="1"/>
</dbReference>
<comment type="similarity">
    <text evidence="1 2">Belongs to the outer membrane factor (OMF) (TC 1.B.17) family.</text>
</comment>
<dbReference type="AlphaFoldDB" id="A0A380CT25"/>
<name>A0A380CT25_SPHSI</name>
<dbReference type="PANTHER" id="PTHR30203:SF33">
    <property type="entry name" value="BLR4455 PROTEIN"/>
    <property type="match status" value="1"/>
</dbReference>
<dbReference type="InterPro" id="IPR003423">
    <property type="entry name" value="OMP_efflux"/>
</dbReference>
<proteinExistence type="inferred from homology"/>
<dbReference type="GO" id="GO:0015562">
    <property type="term" value="F:efflux transmembrane transporter activity"/>
    <property type="evidence" value="ECO:0007669"/>
    <property type="project" value="InterPro"/>
</dbReference>
<keyword evidence="2" id="KW-1134">Transmembrane beta strand</keyword>
<reference evidence="3 4" key="1">
    <citation type="submission" date="2018-06" db="EMBL/GenBank/DDBJ databases">
        <authorList>
            <consortium name="Pathogen Informatics"/>
            <person name="Doyle S."/>
        </authorList>
    </citation>
    <scope>NUCLEOTIDE SEQUENCE [LARGE SCALE GENOMIC DNA]</scope>
    <source>
        <strain evidence="3 4">NCTC11388</strain>
    </source>
</reference>
<keyword evidence="2" id="KW-0472">Membrane</keyword>